<keyword evidence="2" id="KW-0547">Nucleotide-binding</keyword>
<dbReference type="InterPro" id="IPR042197">
    <property type="entry name" value="Apaf_helical"/>
</dbReference>
<dbReference type="Gene3D" id="3.40.50.300">
    <property type="entry name" value="P-loop containing nucleotide triphosphate hydrolases"/>
    <property type="match status" value="1"/>
</dbReference>
<reference evidence="9" key="1">
    <citation type="journal article" date="2017" name="Nature">
        <title>The genome of Chenopodium quinoa.</title>
        <authorList>
            <person name="Jarvis D.E."/>
            <person name="Ho Y.S."/>
            <person name="Lightfoot D.J."/>
            <person name="Schmoeckel S.M."/>
            <person name="Li B."/>
            <person name="Borm T.J.A."/>
            <person name="Ohyanagi H."/>
            <person name="Mineta K."/>
            <person name="Michell C.T."/>
            <person name="Saber N."/>
            <person name="Kharbatia N.M."/>
            <person name="Rupper R.R."/>
            <person name="Sharp A.R."/>
            <person name="Dally N."/>
            <person name="Boughton B.A."/>
            <person name="Woo Y.H."/>
            <person name="Gao G."/>
            <person name="Schijlen E.G.W.M."/>
            <person name="Guo X."/>
            <person name="Momin A.A."/>
            <person name="Negrao S."/>
            <person name="Al-Babili S."/>
            <person name="Gehring C."/>
            <person name="Roessner U."/>
            <person name="Jung C."/>
            <person name="Murphy K."/>
            <person name="Arold S.T."/>
            <person name="Gojobori T."/>
            <person name="van der Linden C.G."/>
            <person name="van Loo E.N."/>
            <person name="Jellen E.N."/>
            <person name="Maughan P.J."/>
            <person name="Tester M."/>
        </authorList>
    </citation>
    <scope>NUCLEOTIDE SEQUENCE [LARGE SCALE GENOMIC DNA]</scope>
    <source>
        <strain evidence="9">cv. PI 614886</strain>
    </source>
</reference>
<feature type="region of interest" description="Disordered" evidence="5">
    <location>
        <begin position="1"/>
        <end position="21"/>
    </location>
</feature>
<feature type="domain" description="Disease resistance protein winged helix" evidence="8">
    <location>
        <begin position="410"/>
        <end position="447"/>
    </location>
</feature>
<evidence type="ECO:0000256" key="4">
    <source>
        <dbReference type="ARBA" id="ARBA00022840"/>
    </source>
</evidence>
<sequence length="447" mass="50714">MAEGQHTTDIIAGDSEAPSQHQQNNPFFFLSLIPKFLLKPFEKNGKSVKKVDGEESSGSNSKTPDVVRFPVSKPEVSPLKVEREDAQEDTNPLILWQLKDAVYDADDLLDEFATLAEQKQHLKGGEASKKACLFFSRFNPLVVAYNLSRGVKKVRKKLDSVASNHRQFGFSVDHQPIRRRREETCSYVYAGTIIGRENDVENIVHMLQGNVQGDVSFLTIVGIGGLGKTALAQHVFNDERIVNLFPLRMRTCISDHDRNSWIQQKFLIKFWLLPLNLIGGHKGSWIVVTIRSRETPRIIGNGLIYELQGLSKKNSWCLFQKAAFELEQPNSKDDLIEVGREIVKRCARVPLAIRGVGSLLYGQDKNKWLSFMEIGFANVRESHNDIMPILKLSYHHLESPLKSCFSYCALFPRDFEIQKEMMNSLWMAQGYIVPLDEGQSMEDAAEE</sequence>
<dbReference type="Pfam" id="PF23559">
    <property type="entry name" value="WHD_DRP"/>
    <property type="match status" value="1"/>
</dbReference>
<dbReference type="InterPro" id="IPR041118">
    <property type="entry name" value="Rx_N"/>
</dbReference>
<keyword evidence="10" id="KW-1185">Reference proteome</keyword>
<feature type="domain" description="NB-ARC" evidence="6">
    <location>
        <begin position="197"/>
        <end position="269"/>
    </location>
</feature>
<dbReference type="GO" id="GO:0005524">
    <property type="term" value="F:ATP binding"/>
    <property type="evidence" value="ECO:0007669"/>
    <property type="project" value="UniProtKB-KW"/>
</dbReference>
<dbReference type="AlphaFoldDB" id="A0A803LVG4"/>
<evidence type="ECO:0000259" key="7">
    <source>
        <dbReference type="Pfam" id="PF18052"/>
    </source>
</evidence>
<evidence type="ECO:0000259" key="8">
    <source>
        <dbReference type="Pfam" id="PF23559"/>
    </source>
</evidence>
<evidence type="ECO:0000313" key="10">
    <source>
        <dbReference type="Proteomes" id="UP000596660"/>
    </source>
</evidence>
<protein>
    <submittedName>
        <fullName evidence="9">Uncharacterized protein</fullName>
    </submittedName>
</protein>
<dbReference type="PANTHER" id="PTHR36766:SF35">
    <property type="entry name" value="DISEASE RESISTANCE PROTEIN RGA3"/>
    <property type="match status" value="1"/>
</dbReference>
<dbReference type="Pfam" id="PF00931">
    <property type="entry name" value="NB-ARC"/>
    <property type="match status" value="1"/>
</dbReference>
<evidence type="ECO:0000256" key="5">
    <source>
        <dbReference type="SAM" id="MobiDB-lite"/>
    </source>
</evidence>
<dbReference type="PANTHER" id="PTHR36766">
    <property type="entry name" value="PLANT BROAD-SPECTRUM MILDEW RESISTANCE PROTEIN RPW8"/>
    <property type="match status" value="1"/>
</dbReference>
<keyword evidence="1" id="KW-0677">Repeat</keyword>
<proteinExistence type="predicted"/>
<dbReference type="InterPro" id="IPR002182">
    <property type="entry name" value="NB-ARC"/>
</dbReference>
<dbReference type="Proteomes" id="UP000596660">
    <property type="component" value="Unplaced"/>
</dbReference>
<reference evidence="9" key="2">
    <citation type="submission" date="2021-03" db="UniProtKB">
        <authorList>
            <consortium name="EnsemblPlants"/>
        </authorList>
    </citation>
    <scope>IDENTIFICATION</scope>
</reference>
<evidence type="ECO:0000313" key="9">
    <source>
        <dbReference type="EnsemblPlants" id="AUR62019465-RA:cds"/>
    </source>
</evidence>
<dbReference type="SUPFAM" id="SSF52540">
    <property type="entry name" value="P-loop containing nucleoside triphosphate hydrolases"/>
    <property type="match status" value="1"/>
</dbReference>
<accession>A0A803LVG4</accession>
<keyword evidence="3" id="KW-0611">Plant defense</keyword>
<organism evidence="9 10">
    <name type="scientific">Chenopodium quinoa</name>
    <name type="common">Quinoa</name>
    <dbReference type="NCBI Taxonomy" id="63459"/>
    <lineage>
        <taxon>Eukaryota</taxon>
        <taxon>Viridiplantae</taxon>
        <taxon>Streptophyta</taxon>
        <taxon>Embryophyta</taxon>
        <taxon>Tracheophyta</taxon>
        <taxon>Spermatophyta</taxon>
        <taxon>Magnoliopsida</taxon>
        <taxon>eudicotyledons</taxon>
        <taxon>Gunneridae</taxon>
        <taxon>Pentapetalae</taxon>
        <taxon>Caryophyllales</taxon>
        <taxon>Chenopodiaceae</taxon>
        <taxon>Chenopodioideae</taxon>
        <taxon>Atripliceae</taxon>
        <taxon>Chenopodium</taxon>
    </lineage>
</organism>
<dbReference type="Gene3D" id="1.10.8.430">
    <property type="entry name" value="Helical domain of apoptotic protease-activating factors"/>
    <property type="match status" value="1"/>
</dbReference>
<dbReference type="Pfam" id="PF18052">
    <property type="entry name" value="Rx_N"/>
    <property type="match status" value="1"/>
</dbReference>
<evidence type="ECO:0000256" key="2">
    <source>
        <dbReference type="ARBA" id="ARBA00022741"/>
    </source>
</evidence>
<dbReference type="PRINTS" id="PR00364">
    <property type="entry name" value="DISEASERSIST"/>
</dbReference>
<dbReference type="InterPro" id="IPR036388">
    <property type="entry name" value="WH-like_DNA-bd_sf"/>
</dbReference>
<feature type="domain" description="Disease resistance N-terminal" evidence="7">
    <location>
        <begin position="82"/>
        <end position="126"/>
    </location>
</feature>
<keyword evidence="4" id="KW-0067">ATP-binding</keyword>
<dbReference type="InterPro" id="IPR027417">
    <property type="entry name" value="P-loop_NTPase"/>
</dbReference>
<dbReference type="Gene3D" id="1.20.5.4130">
    <property type="match status" value="1"/>
</dbReference>
<dbReference type="InterPro" id="IPR058922">
    <property type="entry name" value="WHD_DRP"/>
</dbReference>
<name>A0A803LVG4_CHEQI</name>
<feature type="region of interest" description="Disordered" evidence="5">
    <location>
        <begin position="47"/>
        <end position="69"/>
    </location>
</feature>
<evidence type="ECO:0000256" key="3">
    <source>
        <dbReference type="ARBA" id="ARBA00022821"/>
    </source>
</evidence>
<dbReference type="OMA" id="WIVVTIR"/>
<dbReference type="EnsemblPlants" id="AUR62019465-RA">
    <property type="protein sequence ID" value="AUR62019465-RA:cds"/>
    <property type="gene ID" value="AUR62019465"/>
</dbReference>
<dbReference type="GO" id="GO:0006952">
    <property type="term" value="P:defense response"/>
    <property type="evidence" value="ECO:0007669"/>
    <property type="project" value="UniProtKB-KW"/>
</dbReference>
<dbReference type="Gramene" id="AUR62019465-RA">
    <property type="protein sequence ID" value="AUR62019465-RA:cds"/>
    <property type="gene ID" value="AUR62019465"/>
</dbReference>
<evidence type="ECO:0000256" key="1">
    <source>
        <dbReference type="ARBA" id="ARBA00022737"/>
    </source>
</evidence>
<dbReference type="Gene3D" id="1.10.10.10">
    <property type="entry name" value="Winged helix-like DNA-binding domain superfamily/Winged helix DNA-binding domain"/>
    <property type="match status" value="1"/>
</dbReference>
<dbReference type="GO" id="GO:0043531">
    <property type="term" value="F:ADP binding"/>
    <property type="evidence" value="ECO:0007669"/>
    <property type="project" value="InterPro"/>
</dbReference>
<evidence type="ECO:0000259" key="6">
    <source>
        <dbReference type="Pfam" id="PF00931"/>
    </source>
</evidence>